<dbReference type="PANTHER" id="PTHR21011:SF1">
    <property type="entry name" value="SMALL RIBOSOMAL SUBUNIT PROTEIN BS6M"/>
    <property type="match status" value="1"/>
</dbReference>
<proteinExistence type="inferred from homology"/>
<comment type="similarity">
    <text evidence="1">Belongs to the bacterial ribosomal protein bS6 family.</text>
</comment>
<organism evidence="2 3">
    <name type="scientific">Coccomyxa viridis</name>
    <dbReference type="NCBI Taxonomy" id="1274662"/>
    <lineage>
        <taxon>Eukaryota</taxon>
        <taxon>Viridiplantae</taxon>
        <taxon>Chlorophyta</taxon>
        <taxon>core chlorophytes</taxon>
        <taxon>Trebouxiophyceae</taxon>
        <taxon>Trebouxiophyceae incertae sedis</taxon>
        <taxon>Coccomyxaceae</taxon>
        <taxon>Coccomyxa</taxon>
    </lineage>
</organism>
<keyword evidence="3" id="KW-1185">Reference proteome</keyword>
<evidence type="ECO:0000256" key="1">
    <source>
        <dbReference type="ARBA" id="ARBA00009512"/>
    </source>
</evidence>
<dbReference type="InterPro" id="IPR000529">
    <property type="entry name" value="Ribosomal_bS6"/>
</dbReference>
<name>A0ABP1G8W6_9CHLO</name>
<comment type="caution">
    <text evidence="2">The sequence shown here is derived from an EMBL/GenBank/DDBJ whole genome shotgun (WGS) entry which is preliminary data.</text>
</comment>
<gene>
    <name evidence="2" type="primary">g11708</name>
    <name evidence="2" type="ORF">VP750_LOCUS10458</name>
</gene>
<protein>
    <submittedName>
        <fullName evidence="2">G11708 protein</fullName>
    </submittedName>
</protein>
<sequence length="131" mass="14766">MARPALARPDAAQVIRTVAAAVLNKDGILTDIKSYGDHPLAYTIRRPGQRYDEAFMWQVDFAAAPSVLEDLKHLLKVDDRIIRYVVLKREPFKPLPTTPSRLHDPSTLREVPVLMLVEISRFFPDACGADQ</sequence>
<dbReference type="Gene3D" id="3.30.70.60">
    <property type="match status" value="1"/>
</dbReference>
<dbReference type="SUPFAM" id="SSF54995">
    <property type="entry name" value="Ribosomal protein S6"/>
    <property type="match status" value="1"/>
</dbReference>
<dbReference type="EMBL" id="CAXHTA020000018">
    <property type="protein sequence ID" value="CAL5228552.1"/>
    <property type="molecule type" value="Genomic_DNA"/>
</dbReference>
<evidence type="ECO:0000313" key="2">
    <source>
        <dbReference type="EMBL" id="CAL5228552.1"/>
    </source>
</evidence>
<dbReference type="Pfam" id="PF01250">
    <property type="entry name" value="Ribosomal_S6"/>
    <property type="match status" value="1"/>
</dbReference>
<accession>A0ABP1G8W6</accession>
<dbReference type="Proteomes" id="UP001497392">
    <property type="component" value="Unassembled WGS sequence"/>
</dbReference>
<dbReference type="InterPro" id="IPR035980">
    <property type="entry name" value="Ribosomal_bS6_sf"/>
</dbReference>
<dbReference type="PANTHER" id="PTHR21011">
    <property type="entry name" value="MITOCHONDRIAL 28S RIBOSOMAL PROTEIN S6"/>
    <property type="match status" value="1"/>
</dbReference>
<evidence type="ECO:0000313" key="3">
    <source>
        <dbReference type="Proteomes" id="UP001497392"/>
    </source>
</evidence>
<dbReference type="CDD" id="cd15465">
    <property type="entry name" value="bS6_mito"/>
    <property type="match status" value="1"/>
</dbReference>
<dbReference type="InterPro" id="IPR014717">
    <property type="entry name" value="Transl_elong_EF1B/ribsomal_bS6"/>
</dbReference>
<reference evidence="2 3" key="1">
    <citation type="submission" date="2024-06" db="EMBL/GenBank/DDBJ databases">
        <authorList>
            <person name="Kraege A."/>
            <person name="Thomma B."/>
        </authorList>
    </citation>
    <scope>NUCLEOTIDE SEQUENCE [LARGE SCALE GENOMIC DNA]</scope>
</reference>